<organism evidence="5">
    <name type="scientific">Capitella teleta</name>
    <name type="common">Polychaete worm</name>
    <dbReference type="NCBI Taxonomy" id="283909"/>
    <lineage>
        <taxon>Eukaryota</taxon>
        <taxon>Metazoa</taxon>
        <taxon>Spiralia</taxon>
        <taxon>Lophotrochozoa</taxon>
        <taxon>Annelida</taxon>
        <taxon>Polychaeta</taxon>
        <taxon>Sedentaria</taxon>
        <taxon>Scolecida</taxon>
        <taxon>Capitellidae</taxon>
        <taxon>Capitella</taxon>
    </lineage>
</organism>
<feature type="repeat" description="ANK" evidence="3">
    <location>
        <begin position="578"/>
        <end position="610"/>
    </location>
</feature>
<evidence type="ECO:0000313" key="7">
    <source>
        <dbReference type="Proteomes" id="UP000014760"/>
    </source>
</evidence>
<evidence type="ECO:0000256" key="4">
    <source>
        <dbReference type="SAM" id="MobiDB-lite"/>
    </source>
</evidence>
<dbReference type="PROSITE" id="PS50088">
    <property type="entry name" value="ANK_REPEAT"/>
    <property type="match status" value="2"/>
</dbReference>
<keyword evidence="1" id="KW-0677">Repeat</keyword>
<keyword evidence="2 3" id="KW-0040">ANK repeat</keyword>
<gene>
    <name evidence="5" type="ORF">CAPTEDRAFT_220561</name>
</gene>
<feature type="region of interest" description="Disordered" evidence="4">
    <location>
        <begin position="23"/>
        <end position="49"/>
    </location>
</feature>
<dbReference type="SUPFAM" id="SSF48403">
    <property type="entry name" value="Ankyrin repeat"/>
    <property type="match status" value="1"/>
</dbReference>
<accession>R7TZU6</accession>
<dbReference type="OMA" id="PTECADN"/>
<dbReference type="InterPro" id="IPR051070">
    <property type="entry name" value="NF-kappa-B_inhibitor"/>
</dbReference>
<feature type="compositionally biased region" description="Polar residues" evidence="4">
    <location>
        <begin position="284"/>
        <end position="320"/>
    </location>
</feature>
<sequence>MTAAIQQNIHSVLKQVEHLTLSDMPKADQDEGAVIDIASREDVEEKNPIDELGLGLAAISLRPQEEKTRIGSERSSSGSSANFADDETEADEADKEEVEEEEEAGLEVEPRGPTSGQKRQNFNKWVANELPPFDPSDENEVAGKYYRPNQEPVEHEDSNDFLYPTIDPSFWEVMSAEANGNVEDLNALIDIPEFPSPIAGISKPTGTQSTGNTVLNGNQNSIYGNNPSTVYASNVTGNAISNGNQSSIYWGNPLPTSYPIAASSSSSTYYSVLTGSPPSFACPNTVTGSPSFPGTQTNIPASPSSQHTGGISPSRESSGYHSAGDFFAMTPESYKDPGSPEFYECLPPVTVENETVSPATSGELPNIDVLKKPLSTEIKPPAETQATENGSFPRELTTEIENQWVDIEAVIDLREYDVPAEVSKEESPQEKQERYNANSSRKRTLTPILPRPPSVTGAAPAPQQMIMIVPQRPPQTEERTTPSANVAIAPRPLIPHPFEVPSVALKPLEKPSRTEEQKALIYVAKLQKEDLTKCDDEGDSLLHLFILKGLLAHVTAFLTRCKRQFVNIDKIINQVNNLKQTPVYLATYMNQPSMVAKLVDFGADVNLQAYASPGRSPLHYSVTQGDAFFQTTAQLLRSHLIKIDSKNGEGKTALHCAIEAHRGLPQNKSGEIISSIETIRRLVLSGASLSEEDGKSGKTPLHYIVECRDAITVLGLLLSLVPRERVTQSINKKNFDGQTCLHIAVGQKMASDKLHTLIKLLLEFGADVTAKNSSKQTPFNLLPQSHDPQVRGNTCKREGERVIGGAGEASLSGMKMTSQAHLIAQLPSRQPAASLERRKTLERSKTLKSHASTLRRRNAQRRPRSVDDVDEGAQPSWEDEEEAWRRLQQVKAMTSSLEGKRKARNLATFGHKSSRRN</sequence>
<dbReference type="SMART" id="SM00248">
    <property type="entry name" value="ANK"/>
    <property type="match status" value="6"/>
</dbReference>
<dbReference type="GO" id="GO:0005829">
    <property type="term" value="C:cytosol"/>
    <property type="evidence" value="ECO:0007669"/>
    <property type="project" value="TreeGrafter"/>
</dbReference>
<feature type="compositionally biased region" description="Basic and acidic residues" evidence="4">
    <location>
        <begin position="835"/>
        <end position="845"/>
    </location>
</feature>
<dbReference type="Pfam" id="PF00023">
    <property type="entry name" value="Ank"/>
    <property type="match status" value="1"/>
</dbReference>
<feature type="compositionally biased region" description="Basic and acidic residues" evidence="4">
    <location>
        <begin position="63"/>
        <end position="72"/>
    </location>
</feature>
<protein>
    <submittedName>
        <fullName evidence="5 6">Uncharacterized protein</fullName>
    </submittedName>
</protein>
<dbReference type="AlphaFoldDB" id="R7TZU6"/>
<dbReference type="EMBL" id="AMQN01011291">
    <property type="status" value="NOT_ANNOTATED_CDS"/>
    <property type="molecule type" value="Genomic_DNA"/>
</dbReference>
<proteinExistence type="predicted"/>
<dbReference type="EnsemblMetazoa" id="CapteT220561">
    <property type="protein sequence ID" value="CapteP220561"/>
    <property type="gene ID" value="CapteG220561"/>
</dbReference>
<reference evidence="7" key="1">
    <citation type="submission" date="2012-12" db="EMBL/GenBank/DDBJ databases">
        <authorList>
            <person name="Hellsten U."/>
            <person name="Grimwood J."/>
            <person name="Chapman J.A."/>
            <person name="Shapiro H."/>
            <person name="Aerts A."/>
            <person name="Otillar R.P."/>
            <person name="Terry A.Y."/>
            <person name="Boore J.L."/>
            <person name="Simakov O."/>
            <person name="Marletaz F."/>
            <person name="Cho S.-J."/>
            <person name="Edsinger-Gonzales E."/>
            <person name="Havlak P."/>
            <person name="Kuo D.-H."/>
            <person name="Larsson T."/>
            <person name="Lv J."/>
            <person name="Arendt D."/>
            <person name="Savage R."/>
            <person name="Osoegawa K."/>
            <person name="de Jong P."/>
            <person name="Lindberg D.R."/>
            <person name="Seaver E.C."/>
            <person name="Weisblat D.A."/>
            <person name="Putnam N.H."/>
            <person name="Grigoriev I.V."/>
            <person name="Rokhsar D.S."/>
        </authorList>
    </citation>
    <scope>NUCLEOTIDE SEQUENCE</scope>
    <source>
        <strain evidence="7">I ESC-2004</strain>
    </source>
</reference>
<dbReference type="InterPro" id="IPR036770">
    <property type="entry name" value="Ankyrin_rpt-contain_sf"/>
</dbReference>
<dbReference type="EMBL" id="KB308811">
    <property type="protein sequence ID" value="ELT96460.1"/>
    <property type="molecule type" value="Genomic_DNA"/>
</dbReference>
<feature type="region of interest" description="Disordered" evidence="4">
    <location>
        <begin position="420"/>
        <end position="459"/>
    </location>
</feature>
<evidence type="ECO:0000256" key="1">
    <source>
        <dbReference type="ARBA" id="ARBA00022737"/>
    </source>
</evidence>
<feature type="repeat" description="ANK" evidence="3">
    <location>
        <begin position="736"/>
        <end position="773"/>
    </location>
</feature>
<feature type="region of interest" description="Disordered" evidence="4">
    <location>
        <begin position="824"/>
        <end position="917"/>
    </location>
</feature>
<feature type="region of interest" description="Disordered" evidence="4">
    <location>
        <begin position="284"/>
        <end position="324"/>
    </location>
</feature>
<feature type="compositionally biased region" description="Acidic residues" evidence="4">
    <location>
        <begin position="84"/>
        <end position="106"/>
    </location>
</feature>
<evidence type="ECO:0000313" key="5">
    <source>
        <dbReference type="EMBL" id="ELT96460.1"/>
    </source>
</evidence>
<feature type="compositionally biased region" description="Basic and acidic residues" evidence="4">
    <location>
        <begin position="420"/>
        <end position="434"/>
    </location>
</feature>
<dbReference type="HOGENOM" id="CLU_317672_0_0_1"/>
<evidence type="ECO:0000313" key="6">
    <source>
        <dbReference type="EnsemblMetazoa" id="CapteP220561"/>
    </source>
</evidence>
<keyword evidence="7" id="KW-1185">Reference proteome</keyword>
<dbReference type="PROSITE" id="PS50297">
    <property type="entry name" value="ANK_REP_REGION"/>
    <property type="match status" value="1"/>
</dbReference>
<dbReference type="Gene3D" id="1.25.40.20">
    <property type="entry name" value="Ankyrin repeat-containing domain"/>
    <property type="match status" value="1"/>
</dbReference>
<evidence type="ECO:0000256" key="2">
    <source>
        <dbReference type="ARBA" id="ARBA00023043"/>
    </source>
</evidence>
<reference evidence="6" key="3">
    <citation type="submission" date="2015-06" db="UniProtKB">
        <authorList>
            <consortium name="EnsemblMetazoa"/>
        </authorList>
    </citation>
    <scope>IDENTIFICATION</scope>
</reference>
<dbReference type="InterPro" id="IPR002110">
    <property type="entry name" value="Ankyrin_rpt"/>
</dbReference>
<feature type="compositionally biased region" description="Basic residues" evidence="4">
    <location>
        <begin position="853"/>
        <end position="863"/>
    </location>
</feature>
<evidence type="ECO:0000256" key="3">
    <source>
        <dbReference type="PROSITE-ProRule" id="PRU00023"/>
    </source>
</evidence>
<reference evidence="5 7" key="2">
    <citation type="journal article" date="2013" name="Nature">
        <title>Insights into bilaterian evolution from three spiralian genomes.</title>
        <authorList>
            <person name="Simakov O."/>
            <person name="Marletaz F."/>
            <person name="Cho S.J."/>
            <person name="Edsinger-Gonzales E."/>
            <person name="Havlak P."/>
            <person name="Hellsten U."/>
            <person name="Kuo D.H."/>
            <person name="Larsson T."/>
            <person name="Lv J."/>
            <person name="Arendt D."/>
            <person name="Savage R."/>
            <person name="Osoegawa K."/>
            <person name="de Jong P."/>
            <person name="Grimwood J."/>
            <person name="Chapman J.A."/>
            <person name="Shapiro H."/>
            <person name="Aerts A."/>
            <person name="Otillar R.P."/>
            <person name="Terry A.Y."/>
            <person name="Boore J.L."/>
            <person name="Grigoriev I.V."/>
            <person name="Lindberg D.R."/>
            <person name="Seaver E.C."/>
            <person name="Weisblat D.A."/>
            <person name="Putnam N.H."/>
            <person name="Rokhsar D.S."/>
        </authorList>
    </citation>
    <scope>NUCLEOTIDE SEQUENCE</scope>
    <source>
        <strain evidence="5 7">I ESC-2004</strain>
    </source>
</reference>
<dbReference type="PANTHER" id="PTHR46680:SF3">
    <property type="entry name" value="NF-KAPPA-B INHIBITOR CACTUS"/>
    <property type="match status" value="1"/>
</dbReference>
<name>R7TZU6_CAPTE</name>
<feature type="compositionally biased region" description="Basic and acidic residues" evidence="4">
    <location>
        <begin position="38"/>
        <end position="49"/>
    </location>
</feature>
<dbReference type="GO" id="GO:0071356">
    <property type="term" value="P:cellular response to tumor necrosis factor"/>
    <property type="evidence" value="ECO:0007669"/>
    <property type="project" value="TreeGrafter"/>
</dbReference>
<feature type="region of interest" description="Disordered" evidence="4">
    <location>
        <begin position="61"/>
        <end position="119"/>
    </location>
</feature>
<dbReference type="STRING" id="283909.R7TZU6"/>
<dbReference type="Proteomes" id="UP000014760">
    <property type="component" value="Unassembled WGS sequence"/>
</dbReference>
<dbReference type="GO" id="GO:0051059">
    <property type="term" value="F:NF-kappaB binding"/>
    <property type="evidence" value="ECO:0007669"/>
    <property type="project" value="TreeGrafter"/>
</dbReference>
<dbReference type="OrthoDB" id="10254947at2759"/>
<dbReference type="PANTHER" id="PTHR46680">
    <property type="entry name" value="NF-KAPPA-B INHIBITOR ALPHA"/>
    <property type="match status" value="1"/>
</dbReference>